<accession>A0A7G8BHZ3</accession>
<name>A0A7G8BHZ3_9BACT</name>
<dbReference type="RefSeq" id="WP_186743118.1">
    <property type="nucleotide sequence ID" value="NZ_CP060394.1"/>
</dbReference>
<keyword evidence="1" id="KW-1133">Transmembrane helix</keyword>
<keyword evidence="3" id="KW-1185">Reference proteome</keyword>
<reference evidence="2 3" key="1">
    <citation type="submission" date="2020-08" db="EMBL/GenBank/DDBJ databases">
        <title>Edaphobacter telluris sp. nov. and Acidobacterium dinghuensis sp. nov., two acidobacteria isolated from forest soil.</title>
        <authorList>
            <person name="Fu J."/>
            <person name="Qiu L."/>
        </authorList>
    </citation>
    <scope>NUCLEOTIDE SEQUENCE [LARGE SCALE GENOMIC DNA]</scope>
    <source>
        <strain evidence="2">4Y35</strain>
    </source>
</reference>
<dbReference type="Proteomes" id="UP000515312">
    <property type="component" value="Chromosome"/>
</dbReference>
<dbReference type="EMBL" id="CP060394">
    <property type="protein sequence ID" value="QNI32163.1"/>
    <property type="molecule type" value="Genomic_DNA"/>
</dbReference>
<evidence type="ECO:0000256" key="1">
    <source>
        <dbReference type="SAM" id="Phobius"/>
    </source>
</evidence>
<dbReference type="AlphaFoldDB" id="A0A7G8BHZ3"/>
<dbReference type="KEGG" id="adin:H7849_24750"/>
<organism evidence="2 3">
    <name type="scientific">Alloacidobacterium dinghuense</name>
    <dbReference type="NCBI Taxonomy" id="2763107"/>
    <lineage>
        <taxon>Bacteria</taxon>
        <taxon>Pseudomonadati</taxon>
        <taxon>Acidobacteriota</taxon>
        <taxon>Terriglobia</taxon>
        <taxon>Terriglobales</taxon>
        <taxon>Acidobacteriaceae</taxon>
        <taxon>Alloacidobacterium</taxon>
    </lineage>
</organism>
<evidence type="ECO:0000313" key="3">
    <source>
        <dbReference type="Proteomes" id="UP000515312"/>
    </source>
</evidence>
<evidence type="ECO:0008006" key="4">
    <source>
        <dbReference type="Google" id="ProtNLM"/>
    </source>
</evidence>
<gene>
    <name evidence="2" type="ORF">H7849_24750</name>
</gene>
<keyword evidence="1" id="KW-0812">Transmembrane</keyword>
<feature type="transmembrane region" description="Helical" evidence="1">
    <location>
        <begin position="90"/>
        <end position="111"/>
    </location>
</feature>
<sequence length="125" mass="14371">MNALTKHRPRLISIDALRGLVMVVMALDHVRDFVHSSARSFSPTDLTRTIPVLFLTRWITRSAFSSIFNPLPSMGGPAQLFPANFGYSLWVVYLAWDFVVVLLYPLCLWFAGVKETRHDWRLSYL</sequence>
<keyword evidence="1" id="KW-0472">Membrane</keyword>
<protein>
    <recommendedName>
        <fullName evidence="4">Heparan-alpha-glucosaminide N-acetyltransferase catalytic domain-containing protein</fullName>
    </recommendedName>
</protein>
<evidence type="ECO:0000313" key="2">
    <source>
        <dbReference type="EMBL" id="QNI32163.1"/>
    </source>
</evidence>
<proteinExistence type="predicted"/>